<gene>
    <name evidence="1" type="ORF">QWZ14_04235</name>
</gene>
<dbReference type="Proteomes" id="UP001529369">
    <property type="component" value="Unassembled WGS sequence"/>
</dbReference>
<keyword evidence="2" id="KW-1185">Reference proteome</keyword>
<organism evidence="1 2">
    <name type="scientific">Paeniroseomonas aquatica</name>
    <dbReference type="NCBI Taxonomy" id="373043"/>
    <lineage>
        <taxon>Bacteria</taxon>
        <taxon>Pseudomonadati</taxon>
        <taxon>Pseudomonadota</taxon>
        <taxon>Alphaproteobacteria</taxon>
        <taxon>Acetobacterales</taxon>
        <taxon>Acetobacteraceae</taxon>
        <taxon>Paeniroseomonas</taxon>
    </lineage>
</organism>
<comment type="caution">
    <text evidence="1">The sequence shown here is derived from an EMBL/GenBank/DDBJ whole genome shotgun (WGS) entry which is preliminary data.</text>
</comment>
<sequence length="81" mass="9128">MLDHIIIAHEAGSAPNRFFLGYRDNGSYCEIAWTSNPWEAVRMEPSEAAIEARRIATLCPDFLVHSWCLPAEQRPNQNKGG</sequence>
<dbReference type="RefSeq" id="WP_290315320.1">
    <property type="nucleotide sequence ID" value="NZ_JAUFPN010000036.1"/>
</dbReference>
<accession>A0ABT8A1G4</accession>
<proteinExistence type="predicted"/>
<reference evidence="2" key="1">
    <citation type="journal article" date="2019" name="Int. J. Syst. Evol. Microbiol.">
        <title>The Global Catalogue of Microorganisms (GCM) 10K type strain sequencing project: providing services to taxonomists for standard genome sequencing and annotation.</title>
        <authorList>
            <consortium name="The Broad Institute Genomics Platform"/>
            <consortium name="The Broad Institute Genome Sequencing Center for Infectious Disease"/>
            <person name="Wu L."/>
            <person name="Ma J."/>
        </authorList>
    </citation>
    <scope>NUCLEOTIDE SEQUENCE [LARGE SCALE GENOMIC DNA]</scope>
    <source>
        <strain evidence="2">CECT 7131</strain>
    </source>
</reference>
<evidence type="ECO:0000313" key="1">
    <source>
        <dbReference type="EMBL" id="MDN3563582.1"/>
    </source>
</evidence>
<dbReference type="EMBL" id="JAUFPN010000036">
    <property type="protein sequence ID" value="MDN3563582.1"/>
    <property type="molecule type" value="Genomic_DNA"/>
</dbReference>
<name>A0ABT8A1G4_9PROT</name>
<evidence type="ECO:0000313" key="2">
    <source>
        <dbReference type="Proteomes" id="UP001529369"/>
    </source>
</evidence>
<protein>
    <submittedName>
        <fullName evidence="1">Uncharacterized protein</fullName>
    </submittedName>
</protein>